<gene>
    <name evidence="4" type="ORF">ASIM_LOCUS15403</name>
</gene>
<keyword evidence="2" id="KW-0812">Transmembrane</keyword>
<keyword evidence="5" id="KW-1185">Reference proteome</keyword>
<keyword evidence="2" id="KW-1133">Transmembrane helix</keyword>
<dbReference type="SUPFAM" id="SSF56112">
    <property type="entry name" value="Protein kinase-like (PK-like)"/>
    <property type="match status" value="1"/>
</dbReference>
<evidence type="ECO:0000256" key="2">
    <source>
        <dbReference type="SAM" id="Phobius"/>
    </source>
</evidence>
<feature type="domain" description="Protein kinase" evidence="3">
    <location>
        <begin position="30"/>
        <end position="161"/>
    </location>
</feature>
<dbReference type="Gene3D" id="1.10.510.10">
    <property type="entry name" value="Transferase(Phosphotransferase) domain 1"/>
    <property type="match status" value="1"/>
</dbReference>
<dbReference type="InterPro" id="IPR050235">
    <property type="entry name" value="CK1_Ser-Thr_kinase"/>
</dbReference>
<dbReference type="GO" id="GO:0005524">
    <property type="term" value="F:ATP binding"/>
    <property type="evidence" value="ECO:0007669"/>
    <property type="project" value="UniProtKB-UniRule"/>
</dbReference>
<evidence type="ECO:0000313" key="5">
    <source>
        <dbReference type="Proteomes" id="UP000267096"/>
    </source>
</evidence>
<dbReference type="WBParaSite" id="ASIM_0001599301-mRNA-1">
    <property type="protein sequence ID" value="ASIM_0001599301-mRNA-1"/>
    <property type="gene ID" value="ASIM_0001599301"/>
</dbReference>
<dbReference type="OrthoDB" id="5805222at2759"/>
<sequence length="161" mass="18872">MTSENSTDGSASFKNLPIVNEEIRSDSFTYKLLDEIGQGGFGIVFESEHLKRKCAIKVEKYRKSTLNIEADVMLAAERRNCEHICRIIDYGNKKPEYTFIVMPLLGKDLQTLRFEQLNRHFSLSTSIILAVQTLNAIHELHRYFIVITFMMYSYYYYCYYC</sequence>
<dbReference type="GO" id="GO:0004672">
    <property type="term" value="F:protein kinase activity"/>
    <property type="evidence" value="ECO:0007669"/>
    <property type="project" value="InterPro"/>
</dbReference>
<keyword evidence="1" id="KW-0067">ATP-binding</keyword>
<name>A0A0M3K4V2_ANISI</name>
<dbReference type="PROSITE" id="PS50011">
    <property type="entry name" value="PROTEIN_KINASE_DOM"/>
    <property type="match status" value="1"/>
</dbReference>
<dbReference type="InterPro" id="IPR011009">
    <property type="entry name" value="Kinase-like_dom_sf"/>
</dbReference>
<feature type="transmembrane region" description="Helical" evidence="2">
    <location>
        <begin position="143"/>
        <end position="160"/>
    </location>
</feature>
<dbReference type="EMBL" id="UYRR01032301">
    <property type="protein sequence ID" value="VDK55043.1"/>
    <property type="molecule type" value="Genomic_DNA"/>
</dbReference>
<proteinExistence type="predicted"/>
<dbReference type="AlphaFoldDB" id="A0A0M3K4V2"/>
<reference evidence="6" key="1">
    <citation type="submission" date="2017-02" db="UniProtKB">
        <authorList>
            <consortium name="WormBaseParasite"/>
        </authorList>
    </citation>
    <scope>IDENTIFICATION</scope>
</reference>
<dbReference type="InterPro" id="IPR000719">
    <property type="entry name" value="Prot_kinase_dom"/>
</dbReference>
<feature type="binding site" evidence="1">
    <location>
        <position position="57"/>
    </location>
    <ligand>
        <name>ATP</name>
        <dbReference type="ChEBI" id="CHEBI:30616"/>
    </ligand>
</feature>
<dbReference type="PROSITE" id="PS00107">
    <property type="entry name" value="PROTEIN_KINASE_ATP"/>
    <property type="match status" value="1"/>
</dbReference>
<protein>
    <submittedName>
        <fullName evidence="6">Protein kinase domain-containing protein</fullName>
    </submittedName>
</protein>
<evidence type="ECO:0000313" key="4">
    <source>
        <dbReference type="EMBL" id="VDK55043.1"/>
    </source>
</evidence>
<reference evidence="4 5" key="2">
    <citation type="submission" date="2018-11" db="EMBL/GenBank/DDBJ databases">
        <authorList>
            <consortium name="Pathogen Informatics"/>
        </authorList>
    </citation>
    <scope>NUCLEOTIDE SEQUENCE [LARGE SCALE GENOMIC DNA]</scope>
</reference>
<dbReference type="Proteomes" id="UP000267096">
    <property type="component" value="Unassembled WGS sequence"/>
</dbReference>
<keyword evidence="2" id="KW-0472">Membrane</keyword>
<evidence type="ECO:0000313" key="6">
    <source>
        <dbReference type="WBParaSite" id="ASIM_0001599301-mRNA-1"/>
    </source>
</evidence>
<keyword evidence="1" id="KW-0547">Nucleotide-binding</keyword>
<dbReference type="InterPro" id="IPR017441">
    <property type="entry name" value="Protein_kinase_ATP_BS"/>
</dbReference>
<evidence type="ECO:0000259" key="3">
    <source>
        <dbReference type="PROSITE" id="PS50011"/>
    </source>
</evidence>
<evidence type="ECO:0000256" key="1">
    <source>
        <dbReference type="PROSITE-ProRule" id="PRU10141"/>
    </source>
</evidence>
<organism evidence="6">
    <name type="scientific">Anisakis simplex</name>
    <name type="common">Herring worm</name>
    <dbReference type="NCBI Taxonomy" id="6269"/>
    <lineage>
        <taxon>Eukaryota</taxon>
        <taxon>Metazoa</taxon>
        <taxon>Ecdysozoa</taxon>
        <taxon>Nematoda</taxon>
        <taxon>Chromadorea</taxon>
        <taxon>Rhabditida</taxon>
        <taxon>Spirurina</taxon>
        <taxon>Ascaridomorpha</taxon>
        <taxon>Ascaridoidea</taxon>
        <taxon>Anisakidae</taxon>
        <taxon>Anisakis</taxon>
        <taxon>Anisakis simplex complex</taxon>
    </lineage>
</organism>
<dbReference type="PANTHER" id="PTHR11909">
    <property type="entry name" value="CASEIN KINASE-RELATED"/>
    <property type="match status" value="1"/>
</dbReference>
<accession>A0A0M3K4V2</accession>